<keyword evidence="2" id="KW-0813">Transport</keyword>
<evidence type="ECO:0000259" key="3">
    <source>
        <dbReference type="PROSITE" id="PS50893"/>
    </source>
</evidence>
<dbReference type="Pfam" id="PF00005">
    <property type="entry name" value="ABC_tran"/>
    <property type="match status" value="1"/>
</dbReference>
<name>A0A098B8Q0_DESHA</name>
<organism evidence="4">
    <name type="scientific">Desulfitobacterium hafniense</name>
    <name type="common">Desulfitobacterium frappieri</name>
    <dbReference type="NCBI Taxonomy" id="49338"/>
    <lineage>
        <taxon>Bacteria</taxon>
        <taxon>Bacillati</taxon>
        <taxon>Bacillota</taxon>
        <taxon>Clostridia</taxon>
        <taxon>Eubacteriales</taxon>
        <taxon>Desulfitobacteriaceae</taxon>
        <taxon>Desulfitobacterium</taxon>
    </lineage>
</organism>
<evidence type="ECO:0000313" key="4">
    <source>
        <dbReference type="EMBL" id="CDX04735.1"/>
    </source>
</evidence>
<dbReference type="InterPro" id="IPR027417">
    <property type="entry name" value="P-loop_NTPase"/>
</dbReference>
<gene>
    <name evidence="4" type="ORF">DPCES_4849</name>
</gene>
<feature type="domain" description="ABC transporter" evidence="3">
    <location>
        <begin position="11"/>
        <end position="248"/>
    </location>
</feature>
<accession>A0A098B8Q0</accession>
<proteinExistence type="inferred from homology"/>
<protein>
    <submittedName>
        <fullName evidence="4">ABC-type multidrug transport system ATPase component-like protein</fullName>
    </submittedName>
</protein>
<dbReference type="AlphaFoldDB" id="A0A098B8Q0"/>
<dbReference type="RefSeq" id="WP_005808399.1">
    <property type="nucleotide sequence ID" value="NZ_CABKQQ010000010.1"/>
</dbReference>
<comment type="similarity">
    <text evidence="1">Belongs to the ABC transporter superfamily.</text>
</comment>
<dbReference type="PROSITE" id="PS50893">
    <property type="entry name" value="ABC_TRANSPORTER_2"/>
    <property type="match status" value="1"/>
</dbReference>
<dbReference type="SUPFAM" id="SSF52540">
    <property type="entry name" value="P-loop containing nucleoside triphosphate hydrolases"/>
    <property type="match status" value="1"/>
</dbReference>
<sequence>MVNSAMLQRVVLMENLSSAEYLLREGESPQRVLKDINLQINKAEIWGIIGTSGFEIKLLLEIMANIRSYESGRCVLIERGMMRLKRVILKHIFYIGNSDMLYNTMNVLEFLMLATAKWKIDVVERQEQIFELIIKVGLGHLSLTSIGLLTREEKAVVTLVAAAYSDAQMIVFNLPEYEFDSILIEAIADIADFIKEQEKTLIVATPICTLIEKACTHIAVLAEGRLIHQGLVEDFRYQYDNVEIIIKDEDLKGTKEALRGILSNHQVVAEDNRLLIKREASLPSDPEMIYKKIIESGYIPQSMEKNGKTVEYALEELMRQYDLSE</sequence>
<dbReference type="GO" id="GO:0005524">
    <property type="term" value="F:ATP binding"/>
    <property type="evidence" value="ECO:0007669"/>
    <property type="project" value="InterPro"/>
</dbReference>
<evidence type="ECO:0000256" key="1">
    <source>
        <dbReference type="ARBA" id="ARBA00005417"/>
    </source>
</evidence>
<reference evidence="4" key="1">
    <citation type="submission" date="2014-07" db="EMBL/GenBank/DDBJ databases">
        <authorList>
            <person name="Hornung V.Bastian."/>
        </authorList>
    </citation>
    <scope>NUCLEOTIDE SEQUENCE</scope>
    <source>
        <strain evidence="4">PCE-S</strain>
    </source>
</reference>
<dbReference type="PATRIC" id="fig|49338.4.peg.5214"/>
<evidence type="ECO:0000256" key="2">
    <source>
        <dbReference type="ARBA" id="ARBA00022448"/>
    </source>
</evidence>
<dbReference type="InterPro" id="IPR003439">
    <property type="entry name" value="ABC_transporter-like_ATP-bd"/>
</dbReference>
<dbReference type="EMBL" id="LK996017">
    <property type="protein sequence ID" value="CDX04735.1"/>
    <property type="molecule type" value="Genomic_DNA"/>
</dbReference>
<dbReference type="PANTHER" id="PTHR43335">
    <property type="entry name" value="ABC TRANSPORTER, ATP-BINDING PROTEIN"/>
    <property type="match status" value="1"/>
</dbReference>
<dbReference type="Gene3D" id="3.40.50.300">
    <property type="entry name" value="P-loop containing nucleotide triphosphate hydrolases"/>
    <property type="match status" value="1"/>
</dbReference>
<dbReference type="GO" id="GO:0016887">
    <property type="term" value="F:ATP hydrolysis activity"/>
    <property type="evidence" value="ECO:0007669"/>
    <property type="project" value="InterPro"/>
</dbReference>